<evidence type="ECO:0000256" key="1">
    <source>
        <dbReference type="SAM" id="Phobius"/>
    </source>
</evidence>
<feature type="transmembrane region" description="Helical" evidence="1">
    <location>
        <begin position="67"/>
        <end position="88"/>
    </location>
</feature>
<name>A0A840D0J3_9BACT</name>
<comment type="caution">
    <text evidence="2">The sequence shown here is derived from an EMBL/GenBank/DDBJ whole genome shotgun (WGS) entry which is preliminary data.</text>
</comment>
<evidence type="ECO:0000313" key="2">
    <source>
        <dbReference type="EMBL" id="MBB4037813.1"/>
    </source>
</evidence>
<dbReference type="AlphaFoldDB" id="A0A840D0J3"/>
<keyword evidence="1" id="KW-0812">Transmembrane</keyword>
<organism evidence="2 3">
    <name type="scientific">Dysgonomonas hofstadii</name>
    <dbReference type="NCBI Taxonomy" id="637886"/>
    <lineage>
        <taxon>Bacteria</taxon>
        <taxon>Pseudomonadati</taxon>
        <taxon>Bacteroidota</taxon>
        <taxon>Bacteroidia</taxon>
        <taxon>Bacteroidales</taxon>
        <taxon>Dysgonomonadaceae</taxon>
        <taxon>Dysgonomonas</taxon>
    </lineage>
</organism>
<keyword evidence="1" id="KW-0472">Membrane</keyword>
<gene>
    <name evidence="2" type="ORF">GGR21_003734</name>
</gene>
<evidence type="ECO:0000313" key="3">
    <source>
        <dbReference type="Proteomes" id="UP000555103"/>
    </source>
</evidence>
<proteinExistence type="predicted"/>
<evidence type="ECO:0008006" key="4">
    <source>
        <dbReference type="Google" id="ProtNLM"/>
    </source>
</evidence>
<keyword evidence="3" id="KW-1185">Reference proteome</keyword>
<sequence length="269" mass="31025">MKFLDYIKGDRKGKDAHRVEKDSMKDPFLYEAIEGYDSIKDNHVERIGNIQNRLKSRTKKQQPAQSHFWQIAATITILIFGLAGYLFIDHLKPGLHAQEGEVKIIEIYVPENYYVENITVIARKNVELAKAYKPNISQFKIKLSPEAVISEEELEILKGDENPIDIYVPEDFDHILVPKQSDGKPQPVIGFEKYELYLKNSLRRPTDDACRDRKGKVIIDFYINEHGDPYLFDVVQSLCGTSDSEALRLIQTGPKWTLGNEKVRVRVEF</sequence>
<accession>A0A840D0J3</accession>
<protein>
    <recommendedName>
        <fullName evidence="4">TonB C-terminal domain-containing protein</fullName>
    </recommendedName>
</protein>
<dbReference type="Proteomes" id="UP000555103">
    <property type="component" value="Unassembled WGS sequence"/>
</dbReference>
<keyword evidence="1" id="KW-1133">Transmembrane helix</keyword>
<dbReference type="RefSeq" id="WP_183308653.1">
    <property type="nucleotide sequence ID" value="NZ_JACIEP010000017.1"/>
</dbReference>
<reference evidence="2 3" key="1">
    <citation type="submission" date="2020-08" db="EMBL/GenBank/DDBJ databases">
        <title>Genomic Encyclopedia of Type Strains, Phase IV (KMG-IV): sequencing the most valuable type-strain genomes for metagenomic binning, comparative biology and taxonomic classification.</title>
        <authorList>
            <person name="Goeker M."/>
        </authorList>
    </citation>
    <scope>NUCLEOTIDE SEQUENCE [LARGE SCALE GENOMIC DNA]</scope>
    <source>
        <strain evidence="2 3">DSM 104969</strain>
    </source>
</reference>
<dbReference type="EMBL" id="JACIEP010000017">
    <property type="protein sequence ID" value="MBB4037813.1"/>
    <property type="molecule type" value="Genomic_DNA"/>
</dbReference>